<feature type="non-terminal residue" evidence="2">
    <location>
        <position position="159"/>
    </location>
</feature>
<sequence length="159" mass="18218">MECPRVVRPAGPAQCHADLFCQLEVVLEPLLPRSFPNPVTQPQAPPVSTPSRSWAGDTHTFTQVQEGGHDGRHPTTLMPPPFPPVDHHTRRQLDEFEEVISRMESMSGTSRPSSPTMKQPPPYQHHTQQQNTQHQHDTHQHHFNTQHQHQHPHQHSMEH</sequence>
<feature type="compositionally biased region" description="Basic and acidic residues" evidence="1">
    <location>
        <begin position="85"/>
        <end position="94"/>
    </location>
</feature>
<organism evidence="2 3">
    <name type="scientific">Cherax quadricarinatus</name>
    <name type="common">Australian red claw crayfish</name>
    <dbReference type="NCBI Taxonomy" id="27406"/>
    <lineage>
        <taxon>Eukaryota</taxon>
        <taxon>Metazoa</taxon>
        <taxon>Ecdysozoa</taxon>
        <taxon>Arthropoda</taxon>
        <taxon>Crustacea</taxon>
        <taxon>Multicrustacea</taxon>
        <taxon>Malacostraca</taxon>
        <taxon>Eumalacostraca</taxon>
        <taxon>Eucarida</taxon>
        <taxon>Decapoda</taxon>
        <taxon>Pleocyemata</taxon>
        <taxon>Astacidea</taxon>
        <taxon>Parastacoidea</taxon>
        <taxon>Parastacidae</taxon>
        <taxon>Cherax</taxon>
    </lineage>
</organism>
<evidence type="ECO:0000256" key="1">
    <source>
        <dbReference type="SAM" id="MobiDB-lite"/>
    </source>
</evidence>
<dbReference type="EMBL" id="JARKIK010000011">
    <property type="protein sequence ID" value="KAK8748896.1"/>
    <property type="molecule type" value="Genomic_DNA"/>
</dbReference>
<dbReference type="AlphaFoldDB" id="A0AAW0YBW5"/>
<dbReference type="Proteomes" id="UP001445076">
    <property type="component" value="Unassembled WGS sequence"/>
</dbReference>
<evidence type="ECO:0000313" key="2">
    <source>
        <dbReference type="EMBL" id="KAK8748896.1"/>
    </source>
</evidence>
<feature type="compositionally biased region" description="Low complexity" evidence="1">
    <location>
        <begin position="124"/>
        <end position="133"/>
    </location>
</feature>
<feature type="compositionally biased region" description="Basic residues" evidence="1">
    <location>
        <begin position="141"/>
        <end position="159"/>
    </location>
</feature>
<comment type="caution">
    <text evidence="2">The sequence shown here is derived from an EMBL/GenBank/DDBJ whole genome shotgun (WGS) entry which is preliminary data.</text>
</comment>
<proteinExistence type="predicted"/>
<reference evidence="2 3" key="1">
    <citation type="journal article" date="2024" name="BMC Genomics">
        <title>Genome assembly of redclaw crayfish (Cherax quadricarinatus) provides insights into its immune adaptation and hypoxia tolerance.</title>
        <authorList>
            <person name="Liu Z."/>
            <person name="Zheng J."/>
            <person name="Li H."/>
            <person name="Fang K."/>
            <person name="Wang S."/>
            <person name="He J."/>
            <person name="Zhou D."/>
            <person name="Weng S."/>
            <person name="Chi M."/>
            <person name="Gu Z."/>
            <person name="He J."/>
            <person name="Li F."/>
            <person name="Wang M."/>
        </authorList>
    </citation>
    <scope>NUCLEOTIDE SEQUENCE [LARGE SCALE GENOMIC DNA]</scope>
    <source>
        <strain evidence="2">ZL_2023a</strain>
    </source>
</reference>
<gene>
    <name evidence="2" type="ORF">OTU49_016050</name>
</gene>
<feature type="region of interest" description="Disordered" evidence="1">
    <location>
        <begin position="62"/>
        <end position="159"/>
    </location>
</feature>
<name>A0AAW0YBW5_CHEQU</name>
<feature type="compositionally biased region" description="Polar residues" evidence="1">
    <location>
        <begin position="104"/>
        <end position="117"/>
    </location>
</feature>
<accession>A0AAW0YBW5</accession>
<evidence type="ECO:0000313" key="3">
    <source>
        <dbReference type="Proteomes" id="UP001445076"/>
    </source>
</evidence>
<protein>
    <submittedName>
        <fullName evidence="2">Uncharacterized protein</fullName>
    </submittedName>
</protein>
<keyword evidence="3" id="KW-1185">Reference proteome</keyword>